<protein>
    <submittedName>
        <fullName evidence="1">Uncharacterized protein</fullName>
    </submittedName>
</protein>
<sequence>MFFFNNLPQHLVAHPKKKDSFTYVMVGNGRAWFRTIDSVLCSYPITRNLINRLVQVIKSEEIILELLMELPVKSLNWVTEKLTFLEIVRMDLSHLPL</sequence>
<accession>A0A382J475</accession>
<feature type="non-terminal residue" evidence="1">
    <location>
        <position position="97"/>
    </location>
</feature>
<proteinExistence type="predicted"/>
<organism evidence="1">
    <name type="scientific">marine metagenome</name>
    <dbReference type="NCBI Taxonomy" id="408172"/>
    <lineage>
        <taxon>unclassified sequences</taxon>
        <taxon>metagenomes</taxon>
        <taxon>ecological metagenomes</taxon>
    </lineage>
</organism>
<gene>
    <name evidence="1" type="ORF">METZ01_LOCUS259199</name>
</gene>
<dbReference type="EMBL" id="UINC01071446">
    <property type="protein sequence ID" value="SVC06345.1"/>
    <property type="molecule type" value="Genomic_DNA"/>
</dbReference>
<evidence type="ECO:0000313" key="1">
    <source>
        <dbReference type="EMBL" id="SVC06345.1"/>
    </source>
</evidence>
<dbReference type="AlphaFoldDB" id="A0A382J475"/>
<name>A0A382J475_9ZZZZ</name>
<reference evidence="1" key="1">
    <citation type="submission" date="2018-05" db="EMBL/GenBank/DDBJ databases">
        <authorList>
            <person name="Lanie J.A."/>
            <person name="Ng W.-L."/>
            <person name="Kazmierczak K.M."/>
            <person name="Andrzejewski T.M."/>
            <person name="Davidsen T.M."/>
            <person name="Wayne K.J."/>
            <person name="Tettelin H."/>
            <person name="Glass J.I."/>
            <person name="Rusch D."/>
            <person name="Podicherti R."/>
            <person name="Tsui H.-C.T."/>
            <person name="Winkler M.E."/>
        </authorList>
    </citation>
    <scope>NUCLEOTIDE SEQUENCE</scope>
</reference>